<dbReference type="Pfam" id="PF00392">
    <property type="entry name" value="GntR"/>
    <property type="match status" value="1"/>
</dbReference>
<dbReference type="AlphaFoldDB" id="A0A7J5C137"/>
<proteinExistence type="predicted"/>
<gene>
    <name evidence="5" type="ORF">F8O01_01760</name>
</gene>
<keyword evidence="3" id="KW-0804">Transcription</keyword>
<dbReference type="GO" id="GO:0003700">
    <property type="term" value="F:DNA-binding transcription factor activity"/>
    <property type="evidence" value="ECO:0007669"/>
    <property type="project" value="InterPro"/>
</dbReference>
<keyword evidence="2" id="KW-0238">DNA-binding</keyword>
<dbReference type="OrthoDB" id="3864082at2"/>
<dbReference type="SUPFAM" id="SSF46785">
    <property type="entry name" value="Winged helix' DNA-binding domain"/>
    <property type="match status" value="1"/>
</dbReference>
<evidence type="ECO:0000256" key="2">
    <source>
        <dbReference type="ARBA" id="ARBA00023125"/>
    </source>
</evidence>
<evidence type="ECO:0000256" key="1">
    <source>
        <dbReference type="ARBA" id="ARBA00023015"/>
    </source>
</evidence>
<dbReference type="GO" id="GO:0003677">
    <property type="term" value="F:DNA binding"/>
    <property type="evidence" value="ECO:0007669"/>
    <property type="project" value="UniProtKB-KW"/>
</dbReference>
<dbReference type="RefSeq" id="WP_158039151.1">
    <property type="nucleotide sequence ID" value="NZ_JACCFV010000001.1"/>
</dbReference>
<dbReference type="PROSITE" id="PS50949">
    <property type="entry name" value="HTH_GNTR"/>
    <property type="match status" value="1"/>
</dbReference>
<name>A0A7J5C137_9MICO</name>
<comment type="caution">
    <text evidence="5">The sequence shown here is derived from an EMBL/GenBank/DDBJ whole genome shotgun (WGS) entry which is preliminary data.</text>
</comment>
<dbReference type="Gene3D" id="1.10.10.10">
    <property type="entry name" value="Winged helix-like DNA-binding domain superfamily/Winged helix DNA-binding domain"/>
    <property type="match status" value="1"/>
</dbReference>
<dbReference type="Pfam" id="PF07729">
    <property type="entry name" value="FCD"/>
    <property type="match status" value="1"/>
</dbReference>
<organism evidence="5 6">
    <name type="scientific">Pseudoclavibacter chungangensis</name>
    <dbReference type="NCBI Taxonomy" id="587635"/>
    <lineage>
        <taxon>Bacteria</taxon>
        <taxon>Bacillati</taxon>
        <taxon>Actinomycetota</taxon>
        <taxon>Actinomycetes</taxon>
        <taxon>Micrococcales</taxon>
        <taxon>Microbacteriaceae</taxon>
        <taxon>Pseudoclavibacter</taxon>
    </lineage>
</organism>
<dbReference type="Gene3D" id="1.20.120.530">
    <property type="entry name" value="GntR ligand-binding domain-like"/>
    <property type="match status" value="1"/>
</dbReference>
<dbReference type="Proteomes" id="UP000467240">
    <property type="component" value="Unassembled WGS sequence"/>
</dbReference>
<dbReference type="SMART" id="SM00895">
    <property type="entry name" value="FCD"/>
    <property type="match status" value="1"/>
</dbReference>
<evidence type="ECO:0000256" key="3">
    <source>
        <dbReference type="ARBA" id="ARBA00023163"/>
    </source>
</evidence>
<dbReference type="InterPro" id="IPR011711">
    <property type="entry name" value="GntR_C"/>
</dbReference>
<dbReference type="SMART" id="SM00345">
    <property type="entry name" value="HTH_GNTR"/>
    <property type="match status" value="1"/>
</dbReference>
<dbReference type="PANTHER" id="PTHR43537">
    <property type="entry name" value="TRANSCRIPTIONAL REGULATOR, GNTR FAMILY"/>
    <property type="match status" value="1"/>
</dbReference>
<evidence type="ECO:0000313" key="6">
    <source>
        <dbReference type="Proteomes" id="UP000467240"/>
    </source>
</evidence>
<dbReference type="InterPro" id="IPR036388">
    <property type="entry name" value="WH-like_DNA-bd_sf"/>
</dbReference>
<reference evidence="5 6" key="1">
    <citation type="submission" date="2019-09" db="EMBL/GenBank/DDBJ databases">
        <title>Phylogeny of genus Pseudoclavibacter and closely related genus.</title>
        <authorList>
            <person name="Li Y."/>
        </authorList>
    </citation>
    <scope>NUCLEOTIDE SEQUENCE [LARGE SCALE GENOMIC DNA]</scope>
    <source>
        <strain evidence="5 6">DSM 23821</strain>
    </source>
</reference>
<accession>A0A7J5C137</accession>
<keyword evidence="6" id="KW-1185">Reference proteome</keyword>
<evidence type="ECO:0000313" key="5">
    <source>
        <dbReference type="EMBL" id="KAB1662213.1"/>
    </source>
</evidence>
<dbReference type="InterPro" id="IPR008920">
    <property type="entry name" value="TF_FadR/GntR_C"/>
</dbReference>
<evidence type="ECO:0000259" key="4">
    <source>
        <dbReference type="PROSITE" id="PS50949"/>
    </source>
</evidence>
<keyword evidence="1" id="KW-0805">Transcription regulation</keyword>
<feature type="domain" description="HTH gntR-type" evidence="4">
    <location>
        <begin position="14"/>
        <end position="81"/>
    </location>
</feature>
<dbReference type="EMBL" id="WBJZ01000002">
    <property type="protein sequence ID" value="KAB1662213.1"/>
    <property type="molecule type" value="Genomic_DNA"/>
</dbReference>
<protein>
    <submittedName>
        <fullName evidence="5">GntR family transcriptional regulator</fullName>
    </submittedName>
</protein>
<sequence>MSSDPAFGPAAPAMSLRESIERSVSAAIVAGTVPPGELLSVPTLAVQFQVSATPVREAMLNLQKLGFVEPVRNKGFRVTAVSMPELADIVEVRRMLEVPVVGELADDYPIEDDARLRELADRIVDAAERADLPAYLEADIEFHTLLLSRHGNARLVAIVVGLRRQTRLTGLSGMQGSAELQESAEEHGRLLDLLAAGDRAGAEALVHRHIGHVLGWWAGNPEVH</sequence>
<dbReference type="PANTHER" id="PTHR43537:SF45">
    <property type="entry name" value="GNTR FAMILY REGULATORY PROTEIN"/>
    <property type="match status" value="1"/>
</dbReference>
<dbReference type="InterPro" id="IPR000524">
    <property type="entry name" value="Tscrpt_reg_HTH_GntR"/>
</dbReference>
<dbReference type="SUPFAM" id="SSF48008">
    <property type="entry name" value="GntR ligand-binding domain-like"/>
    <property type="match status" value="1"/>
</dbReference>
<dbReference type="InterPro" id="IPR036390">
    <property type="entry name" value="WH_DNA-bd_sf"/>
</dbReference>